<dbReference type="RefSeq" id="WP_093311457.1">
    <property type="nucleotide sequence ID" value="NZ_FNYH01000012.1"/>
</dbReference>
<gene>
    <name evidence="2" type="ORF">SAMN05421831_1123</name>
</gene>
<dbReference type="InterPro" id="IPR002931">
    <property type="entry name" value="Transglutaminase-like"/>
</dbReference>
<dbReference type="PANTHER" id="PTHR33490">
    <property type="entry name" value="BLR5614 PROTEIN-RELATED"/>
    <property type="match status" value="1"/>
</dbReference>
<dbReference type="SUPFAM" id="SSF54001">
    <property type="entry name" value="Cysteine proteinases"/>
    <property type="match status" value="1"/>
</dbReference>
<dbReference type="GO" id="GO:0006508">
    <property type="term" value="P:proteolysis"/>
    <property type="evidence" value="ECO:0007669"/>
    <property type="project" value="UniProtKB-KW"/>
</dbReference>
<evidence type="ECO:0000259" key="1">
    <source>
        <dbReference type="SMART" id="SM00460"/>
    </source>
</evidence>
<dbReference type="Proteomes" id="UP000242999">
    <property type="component" value="Unassembled WGS sequence"/>
</dbReference>
<dbReference type="InterPro" id="IPR013589">
    <property type="entry name" value="Bac_transglu_N"/>
</dbReference>
<keyword evidence="3" id="KW-1185">Reference proteome</keyword>
<accession>A0A1H6U0M8</accession>
<proteinExistence type="predicted"/>
<sequence>MSTDFSQARRYRVRHTTKYLYPQEVSYGQNVGYLVPLNQPGQERLAWRLQVDPPIPDYQIYTDYLGNEVLYFAVERPHPYLAVTAESEVRLTPVAAPIQDMPWVKARQQLATQAPHVRQFCFSSPHIPHPDLCHTLAQAAFPSTHTGLIAGCQHLMQLIYQDFCYQPHATQVDTPLDEVMRNRQGVCQDFAHVAIAALRSLGLAAAYVSGYLETLPPQGQEKLVGADASHAWFSLWVPHYGWLDFDPTNNIQPQGQHIWVARGRDFSEVTPLKGVYLGLGVPELQVAVDVQRIE</sequence>
<dbReference type="OrthoDB" id="5438043at2"/>
<dbReference type="AlphaFoldDB" id="A0A1H6U0M8"/>
<dbReference type="GO" id="GO:0008233">
    <property type="term" value="F:peptidase activity"/>
    <property type="evidence" value="ECO:0007669"/>
    <property type="project" value="UniProtKB-KW"/>
</dbReference>
<dbReference type="Pfam" id="PF01841">
    <property type="entry name" value="Transglut_core"/>
    <property type="match status" value="1"/>
</dbReference>
<dbReference type="Gene3D" id="3.10.620.30">
    <property type="match status" value="1"/>
</dbReference>
<protein>
    <submittedName>
        <fullName evidence="2">Transglutaminase-like enzyme, putative cysteine protease</fullName>
    </submittedName>
</protein>
<dbReference type="EMBL" id="FNYH01000012">
    <property type="protein sequence ID" value="SEI83087.1"/>
    <property type="molecule type" value="Genomic_DNA"/>
</dbReference>
<dbReference type="PANTHER" id="PTHR33490:SF7">
    <property type="entry name" value="BLR2979 PROTEIN"/>
    <property type="match status" value="1"/>
</dbReference>
<feature type="domain" description="Transglutaminase-like" evidence="1">
    <location>
        <begin position="179"/>
        <end position="249"/>
    </location>
</feature>
<evidence type="ECO:0000313" key="3">
    <source>
        <dbReference type="Proteomes" id="UP000242999"/>
    </source>
</evidence>
<organism evidence="2 3">
    <name type="scientific">Allopseudospirillum japonicum</name>
    <dbReference type="NCBI Taxonomy" id="64971"/>
    <lineage>
        <taxon>Bacteria</taxon>
        <taxon>Pseudomonadati</taxon>
        <taxon>Pseudomonadota</taxon>
        <taxon>Gammaproteobacteria</taxon>
        <taxon>Oceanospirillales</taxon>
        <taxon>Oceanospirillaceae</taxon>
        <taxon>Allopseudospirillum</taxon>
    </lineage>
</organism>
<dbReference type="InterPro" id="IPR038765">
    <property type="entry name" value="Papain-like_cys_pep_sf"/>
</dbReference>
<keyword evidence="2" id="KW-0378">Hydrolase</keyword>
<reference evidence="3" key="1">
    <citation type="submission" date="2016-10" db="EMBL/GenBank/DDBJ databases">
        <authorList>
            <person name="Varghese N."/>
            <person name="Submissions S."/>
        </authorList>
    </citation>
    <scope>NUCLEOTIDE SEQUENCE [LARGE SCALE GENOMIC DNA]</scope>
    <source>
        <strain evidence="3">DSM 7165</strain>
    </source>
</reference>
<dbReference type="Pfam" id="PF08379">
    <property type="entry name" value="Bact_transglu_N"/>
    <property type="match status" value="1"/>
</dbReference>
<dbReference type="STRING" id="64971.SAMN05421831_1123"/>
<keyword evidence="2" id="KW-0645">Protease</keyword>
<name>A0A1H6U0M8_9GAMM</name>
<evidence type="ECO:0000313" key="2">
    <source>
        <dbReference type="EMBL" id="SEI83087.1"/>
    </source>
</evidence>
<dbReference type="SMART" id="SM00460">
    <property type="entry name" value="TGc"/>
    <property type="match status" value="1"/>
</dbReference>